<dbReference type="EMBL" id="JAFEJA010000001">
    <property type="protein sequence ID" value="MBM9618487.1"/>
    <property type="molecule type" value="Genomic_DNA"/>
</dbReference>
<dbReference type="InterPro" id="IPR002213">
    <property type="entry name" value="UDP_glucos_trans"/>
</dbReference>
<dbReference type="PANTHER" id="PTHR21015:SF22">
    <property type="entry name" value="GLYCOSYLTRANSFERASE"/>
    <property type="match status" value="1"/>
</dbReference>
<comment type="caution">
    <text evidence="4">The sequence shown here is derived from an EMBL/GenBank/DDBJ whole genome shotgun (WGS) entry which is preliminary data.</text>
</comment>
<keyword evidence="5" id="KW-1185">Reference proteome</keyword>
<dbReference type="InterPro" id="IPR006326">
    <property type="entry name" value="UDPGT_MGT-like"/>
</dbReference>
<keyword evidence="2" id="KW-0808">Transferase</keyword>
<dbReference type="NCBIfam" id="TIGR01426">
    <property type="entry name" value="MGT"/>
    <property type="match status" value="1"/>
</dbReference>
<evidence type="ECO:0000259" key="3">
    <source>
        <dbReference type="Pfam" id="PF06722"/>
    </source>
</evidence>
<evidence type="ECO:0000313" key="4">
    <source>
        <dbReference type="EMBL" id="MBM9618487.1"/>
    </source>
</evidence>
<name>A0ABS2ULR6_9ACTN</name>
<evidence type="ECO:0000313" key="5">
    <source>
        <dbReference type="Proteomes" id="UP000664109"/>
    </source>
</evidence>
<gene>
    <name evidence="4" type="ORF">JE024_06945</name>
</gene>
<dbReference type="RefSeq" id="WP_205372754.1">
    <property type="nucleotide sequence ID" value="NZ_JAFEJA010000001.1"/>
</dbReference>
<evidence type="ECO:0000256" key="2">
    <source>
        <dbReference type="ARBA" id="ARBA00022679"/>
    </source>
</evidence>
<feature type="domain" description="Erythromycin biosynthesis protein CIII-like C-terminal" evidence="3">
    <location>
        <begin position="268"/>
        <end position="373"/>
    </location>
</feature>
<comment type="similarity">
    <text evidence="1">Belongs to the UDP-glycosyltransferase family.</text>
</comment>
<accession>A0ABS2ULR6</accession>
<dbReference type="Gene3D" id="3.40.50.2000">
    <property type="entry name" value="Glycogen Phosphorylase B"/>
    <property type="match status" value="2"/>
</dbReference>
<dbReference type="CDD" id="cd03784">
    <property type="entry name" value="GT1_Gtf-like"/>
    <property type="match status" value="1"/>
</dbReference>
<evidence type="ECO:0000256" key="1">
    <source>
        <dbReference type="ARBA" id="ARBA00009995"/>
    </source>
</evidence>
<sequence>MSSRSRHIAFFNVPAPGHLMPTLAVAEELVRQGHRVSYPATAAHAEDVASTGADVVPYESTIDVQRDFPAGTENWLAKVLLSGVREGIHTTSLFDAHFAGDRPDAVVYDGYVRWIGELFAEKWRVPAVRLFPVGCVSQHVTPAAIGDAAYAELTGEMGRFAAMNGIDPEFGFHGLKGDPDALKIVFYPKRFGYVDAETDDRFRFVGPCLRAKSLEGDWQPPASGRPVALLSLGTSFNQQPELFRMCIEAFEDLPWHLVVAVGPGVDPASLGPLPPDVEVHPWVPFQAVLEHARLMVCSGGTGTVMHALHTGTPLVVLPQLAAADGLARQLEEFNVGRMIGREEASAKAVRAAVLDLASDGSAAQATREMQRHVLDSGGAVRAAAEILAHIDGAA</sequence>
<dbReference type="SUPFAM" id="SSF53756">
    <property type="entry name" value="UDP-Glycosyltransferase/glycogen phosphorylase"/>
    <property type="match status" value="1"/>
</dbReference>
<dbReference type="Proteomes" id="UP000664109">
    <property type="component" value="Unassembled WGS sequence"/>
</dbReference>
<dbReference type="PANTHER" id="PTHR21015">
    <property type="entry name" value="UDP-N-ACETYLGLUCOSAMINE--N-ACETYLMURAMYL-(PENTAPEPTIDE) PYROPHOSPHORYL-UNDECAPRENOL N-ACETYLGLUCOSAMINE TRANSFERASE 1"/>
    <property type="match status" value="1"/>
</dbReference>
<protein>
    <recommendedName>
        <fullName evidence="3">Erythromycin biosynthesis protein CIII-like C-terminal domain-containing protein</fullName>
    </recommendedName>
</protein>
<dbReference type="InterPro" id="IPR010610">
    <property type="entry name" value="EryCIII-like_C"/>
</dbReference>
<dbReference type="Pfam" id="PF06722">
    <property type="entry name" value="EryCIII-like_C"/>
    <property type="match status" value="1"/>
</dbReference>
<organism evidence="4 5">
    <name type="scientific">Streptomyces zhihengii</name>
    <dbReference type="NCBI Taxonomy" id="1818004"/>
    <lineage>
        <taxon>Bacteria</taxon>
        <taxon>Bacillati</taxon>
        <taxon>Actinomycetota</taxon>
        <taxon>Actinomycetes</taxon>
        <taxon>Kitasatosporales</taxon>
        <taxon>Streptomycetaceae</taxon>
        <taxon>Streptomyces</taxon>
    </lineage>
</organism>
<reference evidence="4 5" key="1">
    <citation type="journal article" date="2016" name="Arch. Microbiol.">
        <title>Streptomyces zhihengii sp. nov., isolated from rhizospheric soil of Psammosilene tunicoides.</title>
        <authorList>
            <person name="Huang M.J."/>
            <person name="Fei J.J."/>
            <person name="Salam N."/>
            <person name="Kim C.J."/>
            <person name="Hozzein W.N."/>
            <person name="Xiao M."/>
            <person name="Huang H.Q."/>
            <person name="Li W.J."/>
        </authorList>
    </citation>
    <scope>NUCLEOTIDE SEQUENCE [LARGE SCALE GENOMIC DNA]</scope>
    <source>
        <strain evidence="4 5">YIM T102</strain>
    </source>
</reference>
<proteinExistence type="inferred from homology"/>